<evidence type="ECO:0000313" key="1">
    <source>
        <dbReference type="EMBL" id="KAK1838269.1"/>
    </source>
</evidence>
<protein>
    <submittedName>
        <fullName evidence="1">Uncharacterized protein</fullName>
    </submittedName>
</protein>
<gene>
    <name evidence="1" type="ORF">CCHR01_19103</name>
</gene>
<evidence type="ECO:0000313" key="2">
    <source>
        <dbReference type="Proteomes" id="UP001243330"/>
    </source>
</evidence>
<name>A0AAD8ZZI8_9PEZI</name>
<dbReference type="Proteomes" id="UP001243330">
    <property type="component" value="Unassembled WGS sequence"/>
</dbReference>
<comment type="caution">
    <text evidence="1">The sequence shown here is derived from an EMBL/GenBank/DDBJ whole genome shotgun (WGS) entry which is preliminary data.</text>
</comment>
<sequence length="210" mass="23855">MRDCIIAGPARGTRASLPRRLLQAIVHGGNANSSIASHRIASPAAPPTAQQATMQLHPRTSTPKASTVLRDFLAQAKCICCTVRVVSLTGSRAVVEWGSVPYFTARGRRAEFVYHTAERAADLRPEVLRTYAGREEKSAEWVRDRLRDSWLVERLVYWAEFLEEWKFYREWYVYRADLFERLPDVFSPGCEGCVKTHRPDGMRRRASSVS</sequence>
<dbReference type="EMBL" id="JAQOWY010000865">
    <property type="protein sequence ID" value="KAK1838269.1"/>
    <property type="molecule type" value="Genomic_DNA"/>
</dbReference>
<organism evidence="1 2">
    <name type="scientific">Colletotrichum chrysophilum</name>
    <dbReference type="NCBI Taxonomy" id="1836956"/>
    <lineage>
        <taxon>Eukaryota</taxon>
        <taxon>Fungi</taxon>
        <taxon>Dikarya</taxon>
        <taxon>Ascomycota</taxon>
        <taxon>Pezizomycotina</taxon>
        <taxon>Sordariomycetes</taxon>
        <taxon>Hypocreomycetidae</taxon>
        <taxon>Glomerellales</taxon>
        <taxon>Glomerellaceae</taxon>
        <taxon>Colletotrichum</taxon>
        <taxon>Colletotrichum gloeosporioides species complex</taxon>
    </lineage>
</organism>
<reference evidence="1" key="1">
    <citation type="submission" date="2023-01" db="EMBL/GenBank/DDBJ databases">
        <title>Colletotrichum chrysophilum M932 genome sequence.</title>
        <authorList>
            <person name="Baroncelli R."/>
        </authorList>
    </citation>
    <scope>NUCLEOTIDE SEQUENCE</scope>
    <source>
        <strain evidence="1">M932</strain>
    </source>
</reference>
<accession>A0AAD8ZZI8</accession>
<keyword evidence="2" id="KW-1185">Reference proteome</keyword>
<dbReference type="AlphaFoldDB" id="A0AAD8ZZI8"/>
<proteinExistence type="predicted"/>